<evidence type="ECO:0000256" key="12">
    <source>
        <dbReference type="ARBA" id="ARBA00048843"/>
    </source>
</evidence>
<dbReference type="SMART" id="SM00829">
    <property type="entry name" value="PKS_ER"/>
    <property type="match status" value="1"/>
</dbReference>
<dbReference type="EMBL" id="JAACFV010000115">
    <property type="protein sequence ID" value="KAF7505214.1"/>
    <property type="molecule type" value="Genomic_DNA"/>
</dbReference>
<dbReference type="PANTHER" id="PTHR43981:SF2">
    <property type="entry name" value="ENOYL-[ACYL-CARRIER-PROTEIN] REDUCTASE, MITOCHONDRIAL"/>
    <property type="match status" value="1"/>
</dbReference>
<dbReference type="InterPro" id="IPR011032">
    <property type="entry name" value="GroES-like_sf"/>
</dbReference>
<evidence type="ECO:0000256" key="5">
    <source>
        <dbReference type="ARBA" id="ARBA00022857"/>
    </source>
</evidence>
<dbReference type="InterPro" id="IPR013154">
    <property type="entry name" value="ADH-like_N"/>
</dbReference>
<keyword evidence="6" id="KW-0809">Transit peptide</keyword>
<evidence type="ECO:0000256" key="4">
    <source>
        <dbReference type="ARBA" id="ARBA00022832"/>
    </source>
</evidence>
<evidence type="ECO:0000256" key="13">
    <source>
        <dbReference type="SAM" id="MobiDB-lite"/>
    </source>
</evidence>
<evidence type="ECO:0000313" key="16">
    <source>
        <dbReference type="Proteomes" id="UP000606974"/>
    </source>
</evidence>
<dbReference type="AlphaFoldDB" id="A0A8H7ABZ8"/>
<dbReference type="InterPro" id="IPR036291">
    <property type="entry name" value="NAD(P)-bd_dom_sf"/>
</dbReference>
<evidence type="ECO:0000313" key="15">
    <source>
        <dbReference type="EMBL" id="KAF7505214.1"/>
    </source>
</evidence>
<evidence type="ECO:0000256" key="11">
    <source>
        <dbReference type="ARBA" id="ARBA00038963"/>
    </source>
</evidence>
<dbReference type="Pfam" id="PF08240">
    <property type="entry name" value="ADH_N"/>
    <property type="match status" value="1"/>
</dbReference>
<comment type="catalytic activity">
    <reaction evidence="12">
        <text>a 2,3-saturated acyl-[ACP] + NADP(+) = a (2E)-enoyl-[ACP] + NADPH + H(+)</text>
        <dbReference type="Rhea" id="RHEA:22564"/>
        <dbReference type="Rhea" id="RHEA-COMP:9925"/>
        <dbReference type="Rhea" id="RHEA-COMP:9926"/>
        <dbReference type="ChEBI" id="CHEBI:15378"/>
        <dbReference type="ChEBI" id="CHEBI:57783"/>
        <dbReference type="ChEBI" id="CHEBI:58349"/>
        <dbReference type="ChEBI" id="CHEBI:78784"/>
        <dbReference type="ChEBI" id="CHEBI:78785"/>
        <dbReference type="EC" id="1.3.1.104"/>
    </reaction>
</comment>
<evidence type="ECO:0000256" key="9">
    <source>
        <dbReference type="ARBA" id="ARBA00023128"/>
    </source>
</evidence>
<comment type="subcellular location">
    <subcellularLocation>
        <location evidence="1">Mitochondrion</location>
    </subcellularLocation>
</comment>
<evidence type="ECO:0000256" key="3">
    <source>
        <dbReference type="ARBA" id="ARBA00022516"/>
    </source>
</evidence>
<dbReference type="Gene3D" id="3.90.180.10">
    <property type="entry name" value="Medium-chain alcohol dehydrogenases, catalytic domain"/>
    <property type="match status" value="1"/>
</dbReference>
<name>A0A8H7ABZ8_9EURO</name>
<dbReference type="SUPFAM" id="SSF50129">
    <property type="entry name" value="GroES-like"/>
    <property type="match status" value="1"/>
</dbReference>
<evidence type="ECO:0000256" key="6">
    <source>
        <dbReference type="ARBA" id="ARBA00022946"/>
    </source>
</evidence>
<evidence type="ECO:0000256" key="1">
    <source>
        <dbReference type="ARBA" id="ARBA00004173"/>
    </source>
</evidence>
<comment type="similarity">
    <text evidence="2">Belongs to the zinc-containing alcohol dehydrogenase family. Quinone oxidoreductase subfamily.</text>
</comment>
<evidence type="ECO:0000259" key="14">
    <source>
        <dbReference type="SMART" id="SM00829"/>
    </source>
</evidence>
<dbReference type="Gene3D" id="3.40.50.720">
    <property type="entry name" value="NAD(P)-binding Rossmann-like Domain"/>
    <property type="match status" value="1"/>
</dbReference>
<proteinExistence type="inferred from homology"/>
<dbReference type="CDD" id="cd08290">
    <property type="entry name" value="ETR"/>
    <property type="match status" value="1"/>
</dbReference>
<dbReference type="OrthoDB" id="7482721at2759"/>
<dbReference type="InterPro" id="IPR051034">
    <property type="entry name" value="Mito_Enoyl-ACP_Reductase"/>
</dbReference>
<keyword evidence="3" id="KW-0444">Lipid biosynthesis</keyword>
<reference evidence="15" key="1">
    <citation type="submission" date="2020-02" db="EMBL/GenBank/DDBJ databases">
        <authorList>
            <person name="Palmer J.M."/>
        </authorList>
    </citation>
    <scope>NUCLEOTIDE SEQUENCE</scope>
    <source>
        <strain evidence="15">EPUS1.4</strain>
        <tissue evidence="15">Thallus</tissue>
    </source>
</reference>
<keyword evidence="10" id="KW-0275">Fatty acid biosynthesis</keyword>
<keyword evidence="9" id="KW-0496">Mitochondrion</keyword>
<dbReference type="PANTHER" id="PTHR43981">
    <property type="entry name" value="ENOYL-[ACYL-CARRIER-PROTEIN] REDUCTASE, MITOCHONDRIAL"/>
    <property type="match status" value="1"/>
</dbReference>
<dbReference type="GO" id="GO:0006633">
    <property type="term" value="P:fatty acid biosynthetic process"/>
    <property type="evidence" value="ECO:0007669"/>
    <property type="project" value="UniProtKB-KW"/>
</dbReference>
<feature type="domain" description="Enoyl reductase (ER)" evidence="14">
    <location>
        <begin position="18"/>
        <end position="347"/>
    </location>
</feature>
<dbReference type="GO" id="GO:0005739">
    <property type="term" value="C:mitochondrion"/>
    <property type="evidence" value="ECO:0007669"/>
    <property type="project" value="UniProtKB-SubCell"/>
</dbReference>
<protein>
    <recommendedName>
        <fullName evidence="11">enoyl-[acyl-carrier-protein] reductase</fullName>
        <ecNumber evidence="11">1.3.1.104</ecNumber>
    </recommendedName>
</protein>
<keyword evidence="16" id="KW-1185">Reference proteome</keyword>
<sequence>MSHMAQMLTKHPKHESSAPSPPVNFHVTDIPTIGPKDVLVKFLAAPINPLDILVLADLYPVKPQHHHNGEAIPGYDGVGEVVSCGSDVTGLAPGDLVIPSKFGIGTWRTQAVVDFSYLQKISRPKDLTVAAITRISIAPAFCLVEDMCNLKAGDWIIQNAATSVVAQMVVQFARLRGIHTIGVIRDRPSAEAEAIKESLLQMGTDVVVTESELQGEVDIKSKRIMLALDSVFGNSARGLIKSLSSGGTFVQLGFLGGPSGQLQLDANDLFGRQLTLKAFRGSAQVALRTPSEQTDLFNWFVSLFNDGKLVLPGLGLERVPWDASDVKGSESRLLEAIKRGKEGKIGQRKQIIMFT</sequence>
<feature type="region of interest" description="Disordered" evidence="13">
    <location>
        <begin position="1"/>
        <end position="23"/>
    </location>
</feature>
<dbReference type="Proteomes" id="UP000606974">
    <property type="component" value="Unassembled WGS sequence"/>
</dbReference>
<accession>A0A8H7ABZ8</accession>
<comment type="caution">
    <text evidence="15">The sequence shown here is derived from an EMBL/GenBank/DDBJ whole genome shotgun (WGS) entry which is preliminary data.</text>
</comment>
<dbReference type="GO" id="GO:0141148">
    <property type="term" value="F:enoyl-[acyl-carrier-protein] reductase (NADPH) activity"/>
    <property type="evidence" value="ECO:0007669"/>
    <property type="project" value="UniProtKB-EC"/>
</dbReference>
<evidence type="ECO:0000256" key="2">
    <source>
        <dbReference type="ARBA" id="ARBA00010371"/>
    </source>
</evidence>
<dbReference type="InterPro" id="IPR020843">
    <property type="entry name" value="ER"/>
</dbReference>
<keyword evidence="5" id="KW-0521">NADP</keyword>
<dbReference type="SUPFAM" id="SSF51735">
    <property type="entry name" value="NAD(P)-binding Rossmann-fold domains"/>
    <property type="match status" value="1"/>
</dbReference>
<keyword evidence="8" id="KW-0443">Lipid metabolism</keyword>
<gene>
    <name evidence="15" type="ORF">GJ744_001143</name>
</gene>
<dbReference type="EC" id="1.3.1.104" evidence="11"/>
<organism evidence="15 16">
    <name type="scientific">Endocarpon pusillum</name>
    <dbReference type="NCBI Taxonomy" id="364733"/>
    <lineage>
        <taxon>Eukaryota</taxon>
        <taxon>Fungi</taxon>
        <taxon>Dikarya</taxon>
        <taxon>Ascomycota</taxon>
        <taxon>Pezizomycotina</taxon>
        <taxon>Eurotiomycetes</taxon>
        <taxon>Chaetothyriomycetidae</taxon>
        <taxon>Verrucariales</taxon>
        <taxon>Verrucariaceae</taxon>
        <taxon>Endocarpon</taxon>
    </lineage>
</organism>
<keyword evidence="7" id="KW-0560">Oxidoreductase</keyword>
<keyword evidence="4" id="KW-0276">Fatty acid metabolism</keyword>
<evidence type="ECO:0000256" key="10">
    <source>
        <dbReference type="ARBA" id="ARBA00023160"/>
    </source>
</evidence>
<evidence type="ECO:0000256" key="8">
    <source>
        <dbReference type="ARBA" id="ARBA00023098"/>
    </source>
</evidence>
<evidence type="ECO:0000256" key="7">
    <source>
        <dbReference type="ARBA" id="ARBA00023002"/>
    </source>
</evidence>